<gene>
    <name evidence="3" type="ORF">AK812_SmicGene25123</name>
</gene>
<dbReference type="OrthoDB" id="438724at2759"/>
<evidence type="ECO:0000256" key="1">
    <source>
        <dbReference type="SAM" id="Coils"/>
    </source>
</evidence>
<accession>A0A1Q9DCZ4</accession>
<evidence type="ECO:0000313" key="4">
    <source>
        <dbReference type="Proteomes" id="UP000186817"/>
    </source>
</evidence>
<dbReference type="Proteomes" id="UP000186817">
    <property type="component" value="Unassembled WGS sequence"/>
</dbReference>
<organism evidence="3 4">
    <name type="scientific">Symbiodinium microadriaticum</name>
    <name type="common">Dinoflagellate</name>
    <name type="synonym">Zooxanthella microadriatica</name>
    <dbReference type="NCBI Taxonomy" id="2951"/>
    <lineage>
        <taxon>Eukaryota</taxon>
        <taxon>Sar</taxon>
        <taxon>Alveolata</taxon>
        <taxon>Dinophyceae</taxon>
        <taxon>Suessiales</taxon>
        <taxon>Symbiodiniaceae</taxon>
        <taxon>Symbiodinium</taxon>
    </lineage>
</organism>
<comment type="caution">
    <text evidence="3">The sequence shown here is derived from an EMBL/GenBank/DDBJ whole genome shotgun (WGS) entry which is preliminary data.</text>
</comment>
<feature type="compositionally biased region" description="Basic and acidic residues" evidence="2">
    <location>
        <begin position="59"/>
        <end position="75"/>
    </location>
</feature>
<feature type="coiled-coil region" evidence="1">
    <location>
        <begin position="153"/>
        <end position="236"/>
    </location>
</feature>
<reference evidence="3 4" key="1">
    <citation type="submission" date="2016-02" db="EMBL/GenBank/DDBJ databases">
        <title>Genome analysis of coral dinoflagellate symbionts highlights evolutionary adaptations to a symbiotic lifestyle.</title>
        <authorList>
            <person name="Aranda M."/>
            <person name="Li Y."/>
            <person name="Liew Y.J."/>
            <person name="Baumgarten S."/>
            <person name="Simakov O."/>
            <person name="Wilson M."/>
            <person name="Piel J."/>
            <person name="Ashoor H."/>
            <person name="Bougouffa S."/>
            <person name="Bajic V.B."/>
            <person name="Ryu T."/>
            <person name="Ravasi T."/>
            <person name="Bayer T."/>
            <person name="Micklem G."/>
            <person name="Kim H."/>
            <person name="Bhak J."/>
            <person name="Lajeunesse T.C."/>
            <person name="Voolstra C.R."/>
        </authorList>
    </citation>
    <scope>NUCLEOTIDE SEQUENCE [LARGE SCALE GENOMIC DNA]</scope>
    <source>
        <strain evidence="3 4">CCMP2467</strain>
    </source>
</reference>
<evidence type="ECO:0000256" key="2">
    <source>
        <dbReference type="SAM" id="MobiDB-lite"/>
    </source>
</evidence>
<proteinExistence type="predicted"/>
<dbReference type="EMBL" id="LSRX01000597">
    <property type="protein sequence ID" value="OLP93017.1"/>
    <property type="molecule type" value="Genomic_DNA"/>
</dbReference>
<keyword evidence="1" id="KW-0175">Coiled coil</keyword>
<name>A0A1Q9DCZ4_SYMMI</name>
<protein>
    <submittedName>
        <fullName evidence="3">Uncharacterized protein</fullName>
    </submittedName>
</protein>
<dbReference type="AlphaFoldDB" id="A0A1Q9DCZ4"/>
<feature type="region of interest" description="Disordered" evidence="2">
    <location>
        <begin position="59"/>
        <end position="81"/>
    </location>
</feature>
<keyword evidence="4" id="KW-1185">Reference proteome</keyword>
<evidence type="ECO:0000313" key="3">
    <source>
        <dbReference type="EMBL" id="OLP93017.1"/>
    </source>
</evidence>
<sequence>MAWTALKEPVGKHAHMAKFKNVLDTQMKEFRQMQDDEERARQQERQDMLNQVKENQRLAAAEKAHHDAVRDKAKSINEQPTWSLESLRKRRKADEDRRQREQDCMLKWLHNENERLRQQRIADAEEYVEHDRMKIRNCQTIGADIAGRDARLEAELQAKIKKIQDDADQAAKEVKDMLDTLNLQMKQRDDEAQREKEDGIKQVSAHTVFAIFRLAADRAKEEKARLAMDAQLVEKMRSAWLKRLES</sequence>